<protein>
    <submittedName>
        <fullName evidence="3">DUF3617 domain-containing protein</fullName>
    </submittedName>
</protein>
<dbReference type="PROSITE" id="PS50222">
    <property type="entry name" value="EF_HAND_2"/>
    <property type="match status" value="1"/>
</dbReference>
<dbReference type="Pfam" id="PF12276">
    <property type="entry name" value="DUF3617"/>
    <property type="match status" value="1"/>
</dbReference>
<organism evidence="3 4">
    <name type="scientific">Parasphingorhabdus cellanae</name>
    <dbReference type="NCBI Taxonomy" id="2806553"/>
    <lineage>
        <taxon>Bacteria</taxon>
        <taxon>Pseudomonadati</taxon>
        <taxon>Pseudomonadota</taxon>
        <taxon>Alphaproteobacteria</taxon>
        <taxon>Sphingomonadales</taxon>
        <taxon>Sphingomonadaceae</taxon>
        <taxon>Parasphingorhabdus</taxon>
    </lineage>
</organism>
<keyword evidence="4" id="KW-1185">Reference proteome</keyword>
<dbReference type="InterPro" id="IPR022061">
    <property type="entry name" value="DUF3617"/>
</dbReference>
<evidence type="ECO:0000313" key="3">
    <source>
        <dbReference type="EMBL" id="QTD57028.1"/>
    </source>
</evidence>
<evidence type="ECO:0000313" key="4">
    <source>
        <dbReference type="Proteomes" id="UP000663923"/>
    </source>
</evidence>
<sequence>MKKIVLSVAAVALMAGCSSNNADADGDGNISADEVAKVMNEVTLEPGEWENTVEIVDVKIEGLPEGAPAGMIDGMKGQKTVTKTCITEEQAKNPGAEFFAAQEQTDCKIKKFDMSGGAIDSEMSCSNVGAPGNMNMAMTGQYGPSSYEMTMTMDGGAGGMEMNITAKNNGKRIGSCPAG</sequence>
<feature type="domain" description="EF-hand" evidence="2">
    <location>
        <begin position="23"/>
        <end position="45"/>
    </location>
</feature>
<accession>A0ABX7TA41</accession>
<feature type="signal peptide" evidence="1">
    <location>
        <begin position="1"/>
        <end position="24"/>
    </location>
</feature>
<evidence type="ECO:0000256" key="1">
    <source>
        <dbReference type="SAM" id="SignalP"/>
    </source>
</evidence>
<dbReference type="PROSITE" id="PS51257">
    <property type="entry name" value="PROKAR_LIPOPROTEIN"/>
    <property type="match status" value="1"/>
</dbReference>
<dbReference type="InterPro" id="IPR018247">
    <property type="entry name" value="EF_Hand_1_Ca_BS"/>
</dbReference>
<dbReference type="Proteomes" id="UP000663923">
    <property type="component" value="Chromosome"/>
</dbReference>
<dbReference type="InterPro" id="IPR002048">
    <property type="entry name" value="EF_hand_dom"/>
</dbReference>
<dbReference type="EMBL" id="CP071794">
    <property type="protein sequence ID" value="QTD57028.1"/>
    <property type="molecule type" value="Genomic_DNA"/>
</dbReference>
<dbReference type="RefSeq" id="WP_207989202.1">
    <property type="nucleotide sequence ID" value="NZ_CP071794.1"/>
</dbReference>
<gene>
    <name evidence="3" type="ORF">J4G78_05550</name>
</gene>
<name>A0ABX7TA41_9SPHN</name>
<reference evidence="3 4" key="1">
    <citation type="submission" date="2021-03" db="EMBL/GenBank/DDBJ databases">
        <title>Complete genome of Parasphingorhabdus_sp.JHSY0214.</title>
        <authorList>
            <person name="Yoo J.H."/>
            <person name="Bae J.W."/>
        </authorList>
    </citation>
    <scope>NUCLEOTIDE SEQUENCE [LARGE SCALE GENOMIC DNA]</scope>
    <source>
        <strain evidence="3 4">JHSY0214</strain>
    </source>
</reference>
<evidence type="ECO:0000259" key="2">
    <source>
        <dbReference type="PROSITE" id="PS50222"/>
    </source>
</evidence>
<keyword evidence="1" id="KW-0732">Signal</keyword>
<proteinExistence type="predicted"/>
<dbReference type="PROSITE" id="PS00018">
    <property type="entry name" value="EF_HAND_1"/>
    <property type="match status" value="1"/>
</dbReference>
<feature type="chain" id="PRO_5047113219" evidence="1">
    <location>
        <begin position="25"/>
        <end position="179"/>
    </location>
</feature>